<protein>
    <recommendedName>
        <fullName evidence="5">ceramide glucosyltransferase</fullName>
        <ecNumber evidence="5">2.4.1.80</ecNumber>
    </recommendedName>
</protein>
<keyword evidence="13 17" id="KW-0472">Membrane</keyword>
<dbReference type="PANTHER" id="PTHR12726">
    <property type="entry name" value="CERAMIDE GLUCOSYLTRANSFERASE"/>
    <property type="match status" value="1"/>
</dbReference>
<comment type="subcellular location">
    <subcellularLocation>
        <location evidence="1">Golgi apparatus membrane</location>
        <topology evidence="1">Multi-pass membrane protein</topology>
    </subcellularLocation>
</comment>
<comment type="pathway">
    <text evidence="3">Sphingolipid metabolism.</text>
</comment>
<accession>A0A813MW08</accession>
<feature type="region of interest" description="Disordered" evidence="16">
    <location>
        <begin position="416"/>
        <end position="481"/>
    </location>
</feature>
<dbReference type="SUPFAM" id="SSF53448">
    <property type="entry name" value="Nucleotide-diphospho-sugar transferases"/>
    <property type="match status" value="1"/>
</dbReference>
<evidence type="ECO:0000313" key="19">
    <source>
        <dbReference type="Proteomes" id="UP000663879"/>
    </source>
</evidence>
<dbReference type="InterPro" id="IPR025993">
    <property type="entry name" value="Ceramide_glucosylTrfase"/>
</dbReference>
<dbReference type="Pfam" id="PF13506">
    <property type="entry name" value="Glyco_transf_21"/>
    <property type="match status" value="1"/>
</dbReference>
<evidence type="ECO:0000256" key="7">
    <source>
        <dbReference type="ARBA" id="ARBA00022676"/>
    </source>
</evidence>
<feature type="compositionally biased region" description="Basic residues" evidence="16">
    <location>
        <begin position="417"/>
        <end position="428"/>
    </location>
</feature>
<dbReference type="OrthoDB" id="1483400at2759"/>
<dbReference type="InterPro" id="IPR029044">
    <property type="entry name" value="Nucleotide-diphossugar_trans"/>
</dbReference>
<keyword evidence="7" id="KW-0328">Glycosyltransferase</keyword>
<dbReference type="GO" id="GO:0006679">
    <property type="term" value="P:glucosylceramide biosynthetic process"/>
    <property type="evidence" value="ECO:0007669"/>
    <property type="project" value="TreeGrafter"/>
</dbReference>
<dbReference type="AlphaFoldDB" id="A0A813MW08"/>
<sequence>MGYEYVIFILAIFFFIYLIAIWSLHFLSLIYGKYKFHKKPKVKIEQEKLPGVSIIKPLMGVDDNLKDNLETFFVMDYPLYELLFCVQDVNDPAINVVKSLIEQYSHIDAKLFCGGKVVGINPKINNMEQGYQVAKYDLMLISDAGIQMAKDTLYDMVSLMTDKVGLVHQMPFTCDRPNFSGALEKVYFGTCHCRMYLFINLIGINCVTGMSCLMRKAVLDSLGGLQKFGNYIAEDYFLAQAFLDNKWIIQLSHQPAIQNAATYSVPIWQKRMIRWCKLRLKLNIMSWLEPMQECFMLGLCTCWTVNVLFGWNSLVFFLFHVLCWLISDYTLLKITQNGKLPFSKLDYVLSWLYRESICYYLFVKAASNPTVRWRDGKYRLKWGGLAEEIIDDSRPSVPKSHGTSSTLIVSNKSINNKIKKPSTSHKRTSSYSVNMKSSPTTNSNSYNSDIENSSSIPLLSQISPTHSNTQINKNLLNTSTSSNSRLNRVTMHQHHHSISNPMTNNNNYPSPPMVLDKEQQSSSILIDMNEQETKLN</sequence>
<dbReference type="GO" id="GO:0008120">
    <property type="term" value="F:ceramide glucosyltransferase activity"/>
    <property type="evidence" value="ECO:0007669"/>
    <property type="project" value="UniProtKB-EC"/>
</dbReference>
<feature type="compositionally biased region" description="Low complexity" evidence="16">
    <location>
        <begin position="437"/>
        <end position="464"/>
    </location>
</feature>
<evidence type="ECO:0000256" key="1">
    <source>
        <dbReference type="ARBA" id="ARBA00004653"/>
    </source>
</evidence>
<evidence type="ECO:0000256" key="6">
    <source>
        <dbReference type="ARBA" id="ARBA00022516"/>
    </source>
</evidence>
<evidence type="ECO:0000256" key="9">
    <source>
        <dbReference type="ARBA" id="ARBA00022692"/>
    </source>
</evidence>
<reference evidence="18" key="1">
    <citation type="submission" date="2021-02" db="EMBL/GenBank/DDBJ databases">
        <authorList>
            <person name="Nowell W R."/>
        </authorList>
    </citation>
    <scope>NUCLEOTIDE SEQUENCE</scope>
    <source>
        <strain evidence="18">Ploen Becks lab</strain>
    </source>
</reference>
<keyword evidence="6" id="KW-0444">Lipid biosynthesis</keyword>
<dbReference type="Proteomes" id="UP000663879">
    <property type="component" value="Unassembled WGS sequence"/>
</dbReference>
<evidence type="ECO:0000256" key="13">
    <source>
        <dbReference type="ARBA" id="ARBA00023136"/>
    </source>
</evidence>
<evidence type="ECO:0000256" key="8">
    <source>
        <dbReference type="ARBA" id="ARBA00022679"/>
    </source>
</evidence>
<evidence type="ECO:0000256" key="5">
    <source>
        <dbReference type="ARBA" id="ARBA00012699"/>
    </source>
</evidence>
<dbReference type="FunFam" id="3.90.550.10:FF:000041">
    <property type="entry name" value="UDP-glucose ceramide glucosyltransferase"/>
    <property type="match status" value="1"/>
</dbReference>
<keyword evidence="10 17" id="KW-1133">Transmembrane helix</keyword>
<evidence type="ECO:0000256" key="4">
    <source>
        <dbReference type="ARBA" id="ARBA00006739"/>
    </source>
</evidence>
<dbReference type="Gene3D" id="3.90.550.10">
    <property type="entry name" value="Spore Coat Polysaccharide Biosynthesis Protein SpsA, Chain A"/>
    <property type="match status" value="1"/>
</dbReference>
<organism evidence="18 19">
    <name type="scientific">Brachionus calyciflorus</name>
    <dbReference type="NCBI Taxonomy" id="104777"/>
    <lineage>
        <taxon>Eukaryota</taxon>
        <taxon>Metazoa</taxon>
        <taxon>Spiralia</taxon>
        <taxon>Gnathifera</taxon>
        <taxon>Rotifera</taxon>
        <taxon>Eurotatoria</taxon>
        <taxon>Monogononta</taxon>
        <taxon>Pseudotrocha</taxon>
        <taxon>Ploima</taxon>
        <taxon>Brachionidae</taxon>
        <taxon>Brachionus</taxon>
    </lineage>
</organism>
<keyword evidence="11" id="KW-0333">Golgi apparatus</keyword>
<proteinExistence type="inferred from homology"/>
<dbReference type="CDD" id="cd02520">
    <property type="entry name" value="Glucosylceramide_synthase"/>
    <property type="match status" value="1"/>
</dbReference>
<name>A0A813MW08_9BILA</name>
<comment type="similarity">
    <text evidence="4">Belongs to the glycosyltransferase 2 family.</text>
</comment>
<evidence type="ECO:0000256" key="3">
    <source>
        <dbReference type="ARBA" id="ARBA00004991"/>
    </source>
</evidence>
<evidence type="ECO:0000256" key="10">
    <source>
        <dbReference type="ARBA" id="ARBA00022989"/>
    </source>
</evidence>
<evidence type="ECO:0000256" key="15">
    <source>
        <dbReference type="ARBA" id="ARBA00048104"/>
    </source>
</evidence>
<feature type="transmembrane region" description="Helical" evidence="17">
    <location>
        <begin position="294"/>
        <end position="327"/>
    </location>
</feature>
<evidence type="ECO:0000256" key="16">
    <source>
        <dbReference type="SAM" id="MobiDB-lite"/>
    </source>
</evidence>
<feature type="transmembrane region" description="Helical" evidence="17">
    <location>
        <begin position="6"/>
        <end position="31"/>
    </location>
</feature>
<keyword evidence="19" id="KW-1185">Reference proteome</keyword>
<dbReference type="EMBL" id="CAJNOC010000221">
    <property type="protein sequence ID" value="CAF0729261.1"/>
    <property type="molecule type" value="Genomic_DNA"/>
</dbReference>
<dbReference type="PANTHER" id="PTHR12726:SF0">
    <property type="entry name" value="CERAMIDE GLUCOSYLTRANSFERASE"/>
    <property type="match status" value="1"/>
</dbReference>
<dbReference type="EC" id="2.4.1.80" evidence="5"/>
<evidence type="ECO:0000256" key="14">
    <source>
        <dbReference type="ARBA" id="ARBA00047869"/>
    </source>
</evidence>
<comment type="pathway">
    <text evidence="2">Lipid metabolism; sphingolipid metabolism.</text>
</comment>
<dbReference type="GO" id="GO:0000139">
    <property type="term" value="C:Golgi membrane"/>
    <property type="evidence" value="ECO:0007669"/>
    <property type="project" value="UniProtKB-SubCell"/>
</dbReference>
<keyword evidence="9 17" id="KW-0812">Transmembrane</keyword>
<comment type="caution">
    <text evidence="18">The sequence shown here is derived from an EMBL/GenBank/DDBJ whole genome shotgun (WGS) entry which is preliminary data.</text>
</comment>
<evidence type="ECO:0000256" key="11">
    <source>
        <dbReference type="ARBA" id="ARBA00023034"/>
    </source>
</evidence>
<evidence type="ECO:0000313" key="18">
    <source>
        <dbReference type="EMBL" id="CAF0729261.1"/>
    </source>
</evidence>
<keyword evidence="8" id="KW-0808">Transferase</keyword>
<gene>
    <name evidence="18" type="ORF">OXX778_LOCUS2730</name>
</gene>
<comment type="catalytic activity">
    <reaction evidence="14">
        <text>UDP-alpha-D-xylose + an N-acylsphing-4-enine = a beta-D-xylosyl-(1&lt;-&gt;1')-N-acylsphing-4-enine + UDP + H(+)</text>
        <dbReference type="Rhea" id="RHEA:70243"/>
        <dbReference type="ChEBI" id="CHEBI:15378"/>
        <dbReference type="ChEBI" id="CHEBI:52639"/>
        <dbReference type="ChEBI" id="CHEBI:57632"/>
        <dbReference type="ChEBI" id="CHEBI:58223"/>
        <dbReference type="ChEBI" id="CHEBI:189068"/>
    </reaction>
    <physiologicalReaction direction="left-to-right" evidence="14">
        <dbReference type="Rhea" id="RHEA:70244"/>
    </physiologicalReaction>
</comment>
<keyword evidence="12" id="KW-0443">Lipid metabolism</keyword>
<dbReference type="UniPathway" id="UPA00222"/>
<evidence type="ECO:0000256" key="2">
    <source>
        <dbReference type="ARBA" id="ARBA00004760"/>
    </source>
</evidence>
<evidence type="ECO:0000256" key="17">
    <source>
        <dbReference type="SAM" id="Phobius"/>
    </source>
</evidence>
<evidence type="ECO:0000256" key="12">
    <source>
        <dbReference type="ARBA" id="ARBA00023098"/>
    </source>
</evidence>
<comment type="catalytic activity">
    <reaction evidence="15">
        <text>N-(9Z-octadecenoyl)-sphing-4-enine + UDP-alpha-D-xylose = beta-D-xylosyl-(1&lt;-&gt;1')-N-(9Z-octadecenoyl)-sphing-4-enine + UDP + H(+)</text>
        <dbReference type="Rhea" id="RHEA:70247"/>
        <dbReference type="ChEBI" id="CHEBI:15378"/>
        <dbReference type="ChEBI" id="CHEBI:57632"/>
        <dbReference type="ChEBI" id="CHEBI:58223"/>
        <dbReference type="ChEBI" id="CHEBI:77996"/>
        <dbReference type="ChEBI" id="CHEBI:189081"/>
    </reaction>
    <physiologicalReaction direction="left-to-right" evidence="15">
        <dbReference type="Rhea" id="RHEA:70248"/>
    </physiologicalReaction>
</comment>